<feature type="region of interest" description="Disordered" evidence="1">
    <location>
        <begin position="313"/>
        <end position="354"/>
    </location>
</feature>
<accession>A0A176QC62</accession>
<feature type="compositionally biased region" description="Acidic residues" evidence="1">
    <location>
        <begin position="521"/>
        <end position="536"/>
    </location>
</feature>
<feature type="domain" description="HNH nuclease" evidence="2">
    <location>
        <begin position="390"/>
        <end position="440"/>
    </location>
</feature>
<dbReference type="InterPro" id="IPR003615">
    <property type="entry name" value="HNH_nuc"/>
</dbReference>
<evidence type="ECO:0000313" key="4">
    <source>
        <dbReference type="Proteomes" id="UP000076976"/>
    </source>
</evidence>
<evidence type="ECO:0000256" key="1">
    <source>
        <dbReference type="SAM" id="MobiDB-lite"/>
    </source>
</evidence>
<feature type="region of interest" description="Disordered" evidence="1">
    <location>
        <begin position="495"/>
        <end position="536"/>
    </location>
</feature>
<comment type="caution">
    <text evidence="3">The sequence shown here is derived from an EMBL/GenBank/DDBJ whole genome shotgun (WGS) entry which is preliminary data.</text>
</comment>
<sequence>MDLVERVPVATRPPLDAIDEIDEIDEIDATVVASWCKALRALGEPVLEDEAIEQVAALERLKSAAAAAQARVTATLWQTRVARETDAGVPADQRGRGLADEIALARREHPSRGSRHLGLARALVEELPRTLDHLATGTTSEWTATVMARETAVLEREDRRQVDAELAGRLPEMTPRQVERAARARAQALDAAAVVRRRARAVAERRVSIRPQPDAMASLTGLVPMEQGVAAWAVLRRDAETRKAAGDARGIGQLMADLLVERVTGQGTADAVPVEVQLVMTPGTLLGLSDAPADLPGHGLLPAEVARALVLGDDVPPDTHAGTRAGRDAGTDAGPRADIDAEPDADADAADPGEVWGGRPAARVWLRRVFTDEMGRVCDVDSRRRLFPAAVQRLLRVRDGVCRFPFCDAPVRHADHVVGVVLGGSTAAANGQGLCARHNLVKALPGWAAVVSASGTDAVVVTTTPTGHRYRSPVPPVTELARWRGGRQDDDLRRDEAWWRDEESRAREGDELGAEPHVWQDEWDDGWSDDWWQDTG</sequence>
<dbReference type="Pfam" id="PF02720">
    <property type="entry name" value="DUF222"/>
    <property type="match status" value="1"/>
</dbReference>
<dbReference type="RefSeq" id="WP_083968885.1">
    <property type="nucleotide sequence ID" value="NZ_LQZG01000003.1"/>
</dbReference>
<feature type="compositionally biased region" description="Acidic residues" evidence="1">
    <location>
        <begin position="340"/>
        <end position="351"/>
    </location>
</feature>
<keyword evidence="4" id="KW-1185">Reference proteome</keyword>
<dbReference type="InterPro" id="IPR003870">
    <property type="entry name" value="DUF222"/>
</dbReference>
<protein>
    <recommendedName>
        <fullName evidence="2">HNH nuclease domain-containing protein</fullName>
    </recommendedName>
</protein>
<dbReference type="EMBL" id="LQZG01000003">
    <property type="protein sequence ID" value="OAB87224.1"/>
    <property type="molecule type" value="Genomic_DNA"/>
</dbReference>
<feature type="compositionally biased region" description="Basic and acidic residues" evidence="1">
    <location>
        <begin position="325"/>
        <end position="339"/>
    </location>
</feature>
<dbReference type="SMART" id="SM00507">
    <property type="entry name" value="HNHc"/>
    <property type="match status" value="1"/>
</dbReference>
<evidence type="ECO:0000259" key="2">
    <source>
        <dbReference type="SMART" id="SM00507"/>
    </source>
</evidence>
<proteinExistence type="predicted"/>
<organism evidence="3 4">
    <name type="scientific">Janibacter melonis</name>
    <dbReference type="NCBI Taxonomy" id="262209"/>
    <lineage>
        <taxon>Bacteria</taxon>
        <taxon>Bacillati</taxon>
        <taxon>Actinomycetota</taxon>
        <taxon>Actinomycetes</taxon>
        <taxon>Micrococcales</taxon>
        <taxon>Intrasporangiaceae</taxon>
        <taxon>Janibacter</taxon>
    </lineage>
</organism>
<dbReference type="Proteomes" id="UP000076976">
    <property type="component" value="Unassembled WGS sequence"/>
</dbReference>
<feature type="compositionally biased region" description="Basic and acidic residues" evidence="1">
    <location>
        <begin position="495"/>
        <end position="510"/>
    </location>
</feature>
<dbReference type="STRING" id="262209.AWH69_12840"/>
<dbReference type="CDD" id="cd00085">
    <property type="entry name" value="HNHc"/>
    <property type="match status" value="1"/>
</dbReference>
<name>A0A176QC62_9MICO</name>
<evidence type="ECO:0000313" key="3">
    <source>
        <dbReference type="EMBL" id="OAB87224.1"/>
    </source>
</evidence>
<reference evidence="3 4" key="1">
    <citation type="submission" date="2016-01" db="EMBL/GenBank/DDBJ databases">
        <title>Janibacter melonis strain CD11_4 genome sequencing and assembly.</title>
        <authorList>
            <person name="Nair G.R."/>
            <person name="Kaur G."/>
            <person name="Chander A.M."/>
            <person name="Mayilraj S."/>
        </authorList>
    </citation>
    <scope>NUCLEOTIDE SEQUENCE [LARGE SCALE GENOMIC DNA]</scope>
    <source>
        <strain evidence="3 4">CD11-4</strain>
    </source>
</reference>
<gene>
    <name evidence="3" type="ORF">AWH69_12840</name>
</gene>
<dbReference type="AlphaFoldDB" id="A0A176QC62"/>